<feature type="non-terminal residue" evidence="1">
    <location>
        <position position="91"/>
    </location>
</feature>
<name>A0AAD3STU3_NEPGR</name>
<sequence>MSEILWDVLQMDEMLPKANGRESEVLLSDPQDDDLRQEELVRGLAVLRCFGCESVIWHKLLQAEMDGLEHFVVVLQMADVCPTLFKSELHQ</sequence>
<dbReference type="Proteomes" id="UP001279734">
    <property type="component" value="Unassembled WGS sequence"/>
</dbReference>
<reference evidence="1" key="1">
    <citation type="submission" date="2023-05" db="EMBL/GenBank/DDBJ databases">
        <title>Nepenthes gracilis genome sequencing.</title>
        <authorList>
            <person name="Fukushima K."/>
        </authorList>
    </citation>
    <scope>NUCLEOTIDE SEQUENCE</scope>
    <source>
        <strain evidence="1">SING2019-196</strain>
    </source>
</reference>
<organism evidence="1 2">
    <name type="scientific">Nepenthes gracilis</name>
    <name type="common">Slender pitcher plant</name>
    <dbReference type="NCBI Taxonomy" id="150966"/>
    <lineage>
        <taxon>Eukaryota</taxon>
        <taxon>Viridiplantae</taxon>
        <taxon>Streptophyta</taxon>
        <taxon>Embryophyta</taxon>
        <taxon>Tracheophyta</taxon>
        <taxon>Spermatophyta</taxon>
        <taxon>Magnoliopsida</taxon>
        <taxon>eudicotyledons</taxon>
        <taxon>Gunneridae</taxon>
        <taxon>Pentapetalae</taxon>
        <taxon>Caryophyllales</taxon>
        <taxon>Nepenthaceae</taxon>
        <taxon>Nepenthes</taxon>
    </lineage>
</organism>
<gene>
    <name evidence="1" type="ORF">Nepgr_018532</name>
</gene>
<protein>
    <submittedName>
        <fullName evidence="1">Uncharacterized protein</fullName>
    </submittedName>
</protein>
<evidence type="ECO:0000313" key="2">
    <source>
        <dbReference type="Proteomes" id="UP001279734"/>
    </source>
</evidence>
<dbReference type="EMBL" id="BSYO01000017">
    <property type="protein sequence ID" value="GMH16691.1"/>
    <property type="molecule type" value="Genomic_DNA"/>
</dbReference>
<keyword evidence="2" id="KW-1185">Reference proteome</keyword>
<proteinExistence type="predicted"/>
<accession>A0AAD3STU3</accession>
<dbReference type="AlphaFoldDB" id="A0AAD3STU3"/>
<comment type="caution">
    <text evidence="1">The sequence shown here is derived from an EMBL/GenBank/DDBJ whole genome shotgun (WGS) entry which is preliminary data.</text>
</comment>
<evidence type="ECO:0000313" key="1">
    <source>
        <dbReference type="EMBL" id="GMH16691.1"/>
    </source>
</evidence>